<dbReference type="CDD" id="cd17536">
    <property type="entry name" value="REC_YesN-like"/>
    <property type="match status" value="1"/>
</dbReference>
<evidence type="ECO:0000313" key="8">
    <source>
        <dbReference type="Proteomes" id="UP000681162"/>
    </source>
</evidence>
<dbReference type="InterPro" id="IPR018060">
    <property type="entry name" value="HTH_AraC"/>
</dbReference>
<dbReference type="Pfam" id="PF12833">
    <property type="entry name" value="HTH_18"/>
    <property type="match status" value="1"/>
</dbReference>
<dbReference type="AlphaFoldDB" id="A0A919XV60"/>
<dbReference type="PANTHER" id="PTHR43280:SF28">
    <property type="entry name" value="HTH-TYPE TRANSCRIPTIONAL ACTIVATOR RHAS"/>
    <property type="match status" value="1"/>
</dbReference>
<dbReference type="PANTHER" id="PTHR43280">
    <property type="entry name" value="ARAC-FAMILY TRANSCRIPTIONAL REGULATOR"/>
    <property type="match status" value="1"/>
</dbReference>
<dbReference type="InterPro" id="IPR018062">
    <property type="entry name" value="HTH_AraC-typ_CS"/>
</dbReference>
<dbReference type="EMBL" id="BORR01000005">
    <property type="protein sequence ID" value="GIO36980.1"/>
    <property type="molecule type" value="Genomic_DNA"/>
</dbReference>
<feature type="domain" description="Response regulatory" evidence="6">
    <location>
        <begin position="6"/>
        <end position="124"/>
    </location>
</feature>
<dbReference type="InterPro" id="IPR001789">
    <property type="entry name" value="Sig_transdc_resp-reg_receiver"/>
</dbReference>
<evidence type="ECO:0000256" key="1">
    <source>
        <dbReference type="ARBA" id="ARBA00023015"/>
    </source>
</evidence>
<name>A0A919XV60_9BACL</name>
<dbReference type="Gene3D" id="1.10.10.60">
    <property type="entry name" value="Homeodomain-like"/>
    <property type="match status" value="2"/>
</dbReference>
<evidence type="ECO:0000256" key="2">
    <source>
        <dbReference type="ARBA" id="ARBA00023125"/>
    </source>
</evidence>
<evidence type="ECO:0000313" key="7">
    <source>
        <dbReference type="EMBL" id="GIO36980.1"/>
    </source>
</evidence>
<dbReference type="SUPFAM" id="SSF46689">
    <property type="entry name" value="Homeodomain-like"/>
    <property type="match status" value="2"/>
</dbReference>
<proteinExistence type="predicted"/>
<gene>
    <name evidence="7" type="primary">rr09</name>
    <name evidence="7" type="ORF">J41TS12_18410</name>
</gene>
<dbReference type="PROSITE" id="PS01124">
    <property type="entry name" value="HTH_ARAC_FAMILY_2"/>
    <property type="match status" value="1"/>
</dbReference>
<dbReference type="InterPro" id="IPR020449">
    <property type="entry name" value="Tscrpt_reg_AraC-type_HTH"/>
</dbReference>
<comment type="caution">
    <text evidence="7">The sequence shown here is derived from an EMBL/GenBank/DDBJ whole genome shotgun (WGS) entry which is preliminary data.</text>
</comment>
<dbReference type="GO" id="GO:0000160">
    <property type="term" value="P:phosphorelay signal transduction system"/>
    <property type="evidence" value="ECO:0007669"/>
    <property type="project" value="InterPro"/>
</dbReference>
<dbReference type="PRINTS" id="PR00032">
    <property type="entry name" value="HTHARAC"/>
</dbReference>
<dbReference type="Proteomes" id="UP000681162">
    <property type="component" value="Unassembled WGS sequence"/>
</dbReference>
<evidence type="ECO:0000256" key="4">
    <source>
        <dbReference type="PROSITE-ProRule" id="PRU00169"/>
    </source>
</evidence>
<protein>
    <submittedName>
        <fullName evidence="7">DNA-binding response regulator</fullName>
    </submittedName>
</protein>
<dbReference type="Pfam" id="PF00072">
    <property type="entry name" value="Response_reg"/>
    <property type="match status" value="1"/>
</dbReference>
<evidence type="ECO:0000259" key="5">
    <source>
        <dbReference type="PROSITE" id="PS01124"/>
    </source>
</evidence>
<keyword evidence="8" id="KW-1185">Reference proteome</keyword>
<feature type="modified residue" description="4-aspartylphosphate" evidence="4">
    <location>
        <position position="58"/>
    </location>
</feature>
<keyword evidence="3" id="KW-0804">Transcription</keyword>
<evidence type="ECO:0000259" key="6">
    <source>
        <dbReference type="PROSITE" id="PS50110"/>
    </source>
</evidence>
<dbReference type="GO" id="GO:0043565">
    <property type="term" value="F:sequence-specific DNA binding"/>
    <property type="evidence" value="ECO:0007669"/>
    <property type="project" value="InterPro"/>
</dbReference>
<dbReference type="SUPFAM" id="SSF52172">
    <property type="entry name" value="CheY-like"/>
    <property type="match status" value="1"/>
</dbReference>
<dbReference type="PROSITE" id="PS50110">
    <property type="entry name" value="RESPONSE_REGULATORY"/>
    <property type="match status" value="1"/>
</dbReference>
<keyword evidence="4" id="KW-0597">Phosphoprotein</keyword>
<dbReference type="SMART" id="SM00342">
    <property type="entry name" value="HTH_ARAC"/>
    <property type="match status" value="1"/>
</dbReference>
<dbReference type="Gene3D" id="3.40.50.2300">
    <property type="match status" value="1"/>
</dbReference>
<dbReference type="InterPro" id="IPR009057">
    <property type="entry name" value="Homeodomain-like_sf"/>
</dbReference>
<dbReference type="InterPro" id="IPR011006">
    <property type="entry name" value="CheY-like_superfamily"/>
</dbReference>
<organism evidence="7 8">
    <name type="scientific">Paenibacillus antibioticophila</name>
    <dbReference type="NCBI Taxonomy" id="1274374"/>
    <lineage>
        <taxon>Bacteria</taxon>
        <taxon>Bacillati</taxon>
        <taxon>Bacillota</taxon>
        <taxon>Bacilli</taxon>
        <taxon>Bacillales</taxon>
        <taxon>Paenibacillaceae</taxon>
        <taxon>Paenibacillus</taxon>
    </lineage>
</organism>
<dbReference type="GO" id="GO:0003700">
    <property type="term" value="F:DNA-binding transcription factor activity"/>
    <property type="evidence" value="ECO:0007669"/>
    <property type="project" value="InterPro"/>
</dbReference>
<evidence type="ECO:0000256" key="3">
    <source>
        <dbReference type="ARBA" id="ARBA00023163"/>
    </source>
</evidence>
<dbReference type="SMART" id="SM00448">
    <property type="entry name" value="REC"/>
    <property type="match status" value="1"/>
</dbReference>
<keyword evidence="2 7" id="KW-0238">DNA-binding</keyword>
<keyword evidence="1" id="KW-0805">Transcription regulation</keyword>
<reference evidence="7 8" key="1">
    <citation type="submission" date="2021-03" db="EMBL/GenBank/DDBJ databases">
        <title>Antimicrobial resistance genes in bacteria isolated from Japanese honey, and their potential for conferring macrolide and lincosamide resistance in the American foulbrood pathogen Paenibacillus larvae.</title>
        <authorList>
            <person name="Okamoto M."/>
            <person name="Kumagai M."/>
            <person name="Kanamori H."/>
            <person name="Takamatsu D."/>
        </authorList>
    </citation>
    <scope>NUCLEOTIDE SEQUENCE [LARGE SCALE GENOMIC DNA]</scope>
    <source>
        <strain evidence="7 8">J41TS12</strain>
    </source>
</reference>
<dbReference type="PROSITE" id="PS00041">
    <property type="entry name" value="HTH_ARAC_FAMILY_1"/>
    <property type="match status" value="1"/>
</dbReference>
<accession>A0A919XV60</accession>
<feature type="domain" description="HTH araC/xylS-type" evidence="5">
    <location>
        <begin position="159"/>
        <end position="257"/>
    </location>
</feature>
<sequence length="259" mass="30129">MIENRTILIVEDEIRTRQGFSKTLEAWSAGRYRIECAESGQAALLWLEHHPAHLLVTDIRMPGMTGLELIEMQQRHKHCNPVAIVISGYAEFEYAQRAMQLGVVNYLLKPVDKQQLVQAVEQALMIEDSRHRIETMEKLIDPHLLDTKTTRVNYNPLIRDALAFLDEHFHEPITMRQVADMLHLNPSYFSVLFKEQTELTFSEYVSRLRLLRAKELLLHSGLSIAQIAERVGYQTDKYFIKVFKTYEGLSPSKYRSQKK</sequence>